<evidence type="ECO:0000313" key="5">
    <source>
        <dbReference type="Proteomes" id="UP000265926"/>
    </source>
</evidence>
<evidence type="ECO:0000313" key="4">
    <source>
        <dbReference type="EMBL" id="RIJ50429.1"/>
    </source>
</evidence>
<feature type="domain" description="Ferritin/DPS" evidence="3">
    <location>
        <begin position="10"/>
        <end position="148"/>
    </location>
</feature>
<evidence type="ECO:0000256" key="2">
    <source>
        <dbReference type="RuleBase" id="RU003875"/>
    </source>
</evidence>
<dbReference type="PROSITE" id="PS00818">
    <property type="entry name" value="DPS_1"/>
    <property type="match status" value="1"/>
</dbReference>
<dbReference type="EMBL" id="QWGR01000001">
    <property type="protein sequence ID" value="RIJ50429.1"/>
    <property type="molecule type" value="Genomic_DNA"/>
</dbReference>
<sequence length="148" mass="16949">MKTKNQPTVEKLNKLLADYQIFYQNLRGLHWNVKGPMFFQLHGKYEEFYNESAEIVDEIAERVLTLGGEPLHTYGDYLKVATLEQVSNLSDGKKGVETVLNSYRFFLESFNDILATASEAGDEGTVGMMSEWIGHTEKRIWMLEAYLG</sequence>
<dbReference type="InterPro" id="IPR008331">
    <property type="entry name" value="Ferritin_DPS_dom"/>
</dbReference>
<comment type="similarity">
    <text evidence="1 2">Belongs to the Dps family.</text>
</comment>
<name>A0A399T5M4_9BACT</name>
<evidence type="ECO:0000256" key="1">
    <source>
        <dbReference type="ARBA" id="ARBA00009497"/>
    </source>
</evidence>
<reference evidence="4 5" key="1">
    <citation type="submission" date="2018-08" db="EMBL/GenBank/DDBJ databases">
        <title>Pallidiluteibacterium maritimus gen. nov., sp. nov., isolated from coastal sediment.</title>
        <authorList>
            <person name="Zhou L.Y."/>
        </authorList>
    </citation>
    <scope>NUCLEOTIDE SEQUENCE [LARGE SCALE GENOMIC DNA]</scope>
    <source>
        <strain evidence="4 5">XSD2</strain>
    </source>
</reference>
<dbReference type="PROSITE" id="PS00819">
    <property type="entry name" value="DPS_2"/>
    <property type="match status" value="1"/>
</dbReference>
<keyword evidence="5" id="KW-1185">Reference proteome</keyword>
<dbReference type="InterPro" id="IPR002177">
    <property type="entry name" value="DPS_DNA-bd"/>
</dbReference>
<dbReference type="AlphaFoldDB" id="A0A399T5M4"/>
<dbReference type="PANTHER" id="PTHR42932">
    <property type="entry name" value="GENERAL STRESS PROTEIN 20U"/>
    <property type="match status" value="1"/>
</dbReference>
<dbReference type="SUPFAM" id="SSF47240">
    <property type="entry name" value="Ferritin-like"/>
    <property type="match status" value="1"/>
</dbReference>
<dbReference type="InterPro" id="IPR009078">
    <property type="entry name" value="Ferritin-like_SF"/>
</dbReference>
<organism evidence="4 5">
    <name type="scientific">Maribellus luteus</name>
    <dbReference type="NCBI Taxonomy" id="2305463"/>
    <lineage>
        <taxon>Bacteria</taxon>
        <taxon>Pseudomonadati</taxon>
        <taxon>Bacteroidota</taxon>
        <taxon>Bacteroidia</taxon>
        <taxon>Marinilabiliales</taxon>
        <taxon>Prolixibacteraceae</taxon>
        <taxon>Maribellus</taxon>
    </lineage>
</organism>
<dbReference type="PRINTS" id="PR01346">
    <property type="entry name" value="HELNAPAPROT"/>
</dbReference>
<evidence type="ECO:0000259" key="3">
    <source>
        <dbReference type="Pfam" id="PF00210"/>
    </source>
</evidence>
<dbReference type="GO" id="GO:0008199">
    <property type="term" value="F:ferric iron binding"/>
    <property type="evidence" value="ECO:0007669"/>
    <property type="project" value="InterPro"/>
</dbReference>
<dbReference type="InterPro" id="IPR012347">
    <property type="entry name" value="Ferritin-like"/>
</dbReference>
<dbReference type="CDD" id="cd01043">
    <property type="entry name" value="DPS"/>
    <property type="match status" value="1"/>
</dbReference>
<dbReference type="Proteomes" id="UP000265926">
    <property type="component" value="Unassembled WGS sequence"/>
</dbReference>
<comment type="caution">
    <text evidence="4">The sequence shown here is derived from an EMBL/GenBank/DDBJ whole genome shotgun (WGS) entry which is preliminary data.</text>
</comment>
<proteinExistence type="inferred from homology"/>
<accession>A0A399T5M4</accession>
<dbReference type="OrthoDB" id="9797023at2"/>
<dbReference type="PANTHER" id="PTHR42932:SF1">
    <property type="entry name" value="GENERAL STRESS PROTEIN 20U"/>
    <property type="match status" value="1"/>
</dbReference>
<dbReference type="RefSeq" id="WP_119435899.1">
    <property type="nucleotide sequence ID" value="NZ_QWGR01000001.1"/>
</dbReference>
<gene>
    <name evidence="4" type="ORF">D1614_00360</name>
</gene>
<dbReference type="GO" id="GO:0016722">
    <property type="term" value="F:oxidoreductase activity, acting on metal ions"/>
    <property type="evidence" value="ECO:0007669"/>
    <property type="project" value="InterPro"/>
</dbReference>
<dbReference type="PIRSF" id="PIRSF005900">
    <property type="entry name" value="Dps"/>
    <property type="match status" value="1"/>
</dbReference>
<dbReference type="Pfam" id="PF00210">
    <property type="entry name" value="Ferritin"/>
    <property type="match status" value="1"/>
</dbReference>
<dbReference type="InterPro" id="IPR023188">
    <property type="entry name" value="DPS_DNA-bd_CS"/>
</dbReference>
<dbReference type="Gene3D" id="1.20.1260.10">
    <property type="match status" value="1"/>
</dbReference>
<protein>
    <submittedName>
        <fullName evidence="4">DNA starvation/stationary phase protection protein</fullName>
    </submittedName>
</protein>